<dbReference type="AlphaFoldDB" id="A0A183FF39"/>
<evidence type="ECO:0000313" key="3">
    <source>
        <dbReference type="WBParaSite" id="HPBE_0000507701-mRNA-1"/>
    </source>
</evidence>
<evidence type="ECO:0000313" key="1">
    <source>
        <dbReference type="EMBL" id="VDO63323.1"/>
    </source>
</evidence>
<sequence length="147" mass="16429">MATAARDLLKEDYVERAGRIRRSGPFERSRDCPDDTEVKFLSAAIQDPRLNVKKTEYLTMDVNESSPIKVSGIQLPRTAVFKYMGSAIASDGGLVVEVNSRSKIYRAVIRPVAMYDAECWPATKEVKTRLSVMEAKILRWTAGVTTV</sequence>
<accession>A0A183FF39</accession>
<proteinExistence type="predicted"/>
<dbReference type="EMBL" id="UZAH01025409">
    <property type="protein sequence ID" value="VDO63323.1"/>
    <property type="molecule type" value="Genomic_DNA"/>
</dbReference>
<evidence type="ECO:0000313" key="2">
    <source>
        <dbReference type="Proteomes" id="UP000050761"/>
    </source>
</evidence>
<protein>
    <submittedName>
        <fullName evidence="1 3">Uncharacterized protein</fullName>
    </submittedName>
</protein>
<dbReference type="OrthoDB" id="5849210at2759"/>
<reference evidence="3" key="2">
    <citation type="submission" date="2019-09" db="UniProtKB">
        <authorList>
            <consortium name="WormBaseParasite"/>
        </authorList>
    </citation>
    <scope>IDENTIFICATION</scope>
</reference>
<organism evidence="2 3">
    <name type="scientific">Heligmosomoides polygyrus</name>
    <name type="common">Parasitic roundworm</name>
    <dbReference type="NCBI Taxonomy" id="6339"/>
    <lineage>
        <taxon>Eukaryota</taxon>
        <taxon>Metazoa</taxon>
        <taxon>Ecdysozoa</taxon>
        <taxon>Nematoda</taxon>
        <taxon>Chromadorea</taxon>
        <taxon>Rhabditida</taxon>
        <taxon>Rhabditina</taxon>
        <taxon>Rhabditomorpha</taxon>
        <taxon>Strongyloidea</taxon>
        <taxon>Heligmosomidae</taxon>
        <taxon>Heligmosomoides</taxon>
    </lineage>
</organism>
<gene>
    <name evidence="1" type="ORF">HPBE_LOCUS5078</name>
</gene>
<reference evidence="1 2" key="1">
    <citation type="submission" date="2018-11" db="EMBL/GenBank/DDBJ databases">
        <authorList>
            <consortium name="Pathogen Informatics"/>
        </authorList>
    </citation>
    <scope>NUCLEOTIDE SEQUENCE [LARGE SCALE GENOMIC DNA]</scope>
</reference>
<keyword evidence="2" id="KW-1185">Reference proteome</keyword>
<dbReference type="Proteomes" id="UP000050761">
    <property type="component" value="Unassembled WGS sequence"/>
</dbReference>
<name>A0A183FF39_HELPZ</name>
<dbReference type="WBParaSite" id="HPBE_0000507701-mRNA-1">
    <property type="protein sequence ID" value="HPBE_0000507701-mRNA-1"/>
    <property type="gene ID" value="HPBE_0000507701"/>
</dbReference>
<accession>A0A3P7YFE2</accession>